<feature type="transmembrane region" description="Helical" evidence="1">
    <location>
        <begin position="62"/>
        <end position="81"/>
    </location>
</feature>
<feature type="transmembrane region" description="Helical" evidence="1">
    <location>
        <begin position="203"/>
        <end position="234"/>
    </location>
</feature>
<feature type="transmembrane region" description="Helical" evidence="1">
    <location>
        <begin position="126"/>
        <end position="144"/>
    </location>
</feature>
<dbReference type="PANTHER" id="PTHR37422">
    <property type="entry name" value="TEICHURONIC ACID BIOSYNTHESIS PROTEIN TUAE"/>
    <property type="match status" value="1"/>
</dbReference>
<dbReference type="Proteomes" id="UP000052020">
    <property type="component" value="Unassembled WGS sequence"/>
</dbReference>
<accession>A0A0S7XR82</accession>
<feature type="transmembrane region" description="Helical" evidence="1">
    <location>
        <begin position="246"/>
        <end position="264"/>
    </location>
</feature>
<evidence type="ECO:0000313" key="2">
    <source>
        <dbReference type="EMBL" id="KPJ64783.1"/>
    </source>
</evidence>
<dbReference type="GO" id="GO:0016020">
    <property type="term" value="C:membrane"/>
    <property type="evidence" value="ECO:0007669"/>
    <property type="project" value="UniProtKB-SubCell"/>
</dbReference>
<keyword evidence="1" id="KW-0812">Transmembrane</keyword>
<dbReference type="AlphaFoldDB" id="A0A0S7XR82"/>
<evidence type="ECO:0000313" key="3">
    <source>
        <dbReference type="Proteomes" id="UP000052020"/>
    </source>
</evidence>
<feature type="transmembrane region" description="Helical" evidence="1">
    <location>
        <begin position="173"/>
        <end position="191"/>
    </location>
</feature>
<dbReference type="InterPro" id="IPR051533">
    <property type="entry name" value="WaaL-like"/>
</dbReference>
<proteinExistence type="predicted"/>
<dbReference type="PANTHER" id="PTHR37422:SF13">
    <property type="entry name" value="LIPOPOLYSACCHARIDE BIOSYNTHESIS PROTEIN PA4999-RELATED"/>
    <property type="match status" value="1"/>
</dbReference>
<feature type="transmembrane region" description="Helical" evidence="1">
    <location>
        <begin position="392"/>
        <end position="412"/>
    </location>
</feature>
<gene>
    <name evidence="2" type="ORF">AMK68_00605</name>
</gene>
<reference evidence="2 3" key="1">
    <citation type="journal article" date="2015" name="Microbiome">
        <title>Genomic resolution of linkages in carbon, nitrogen, and sulfur cycling among widespread estuary sediment bacteria.</title>
        <authorList>
            <person name="Baker B.J."/>
            <person name="Lazar C.S."/>
            <person name="Teske A.P."/>
            <person name="Dick G.J."/>
        </authorList>
    </citation>
    <scope>NUCLEOTIDE SEQUENCE [LARGE SCALE GENOMIC DNA]</scope>
    <source>
        <strain evidence="2">DG_56</strain>
    </source>
</reference>
<keyword evidence="1" id="KW-1133">Transmembrane helix</keyword>
<evidence type="ECO:0008006" key="4">
    <source>
        <dbReference type="Google" id="ProtNLM"/>
    </source>
</evidence>
<sequence length="428" mass="45036">MNTRRPLSVSYLLALTTVALAPNQYLGTITKAGLRLTPADIMLGLTLIAFVIESWRRRSRIIWPPAVLWALVGVAAVSPLASPGATLLRAEWARTAVRESAQMIEWFLVAYLIFRNVFDSRSRVRTAVWVLTGVTAGLVIYALCQKLLFDDPMQVSATFGTLGRELHPSRHAYGAYLALALPIMLGLVGAIGQPGPATRGRALAMSLALVLLTVLGIATISSGGALIAVVAGLVGVIAVSGRRSPAIAAAVVAVVVGVLPWRLIQSGDVGLRELGNFSEGDGVNTLYSEWQAGLNMLERHFPTGVGLGNYDSNIRVYYLGPQLEWDSQNGYVVLGSTGGWLALAMLMAALAYFGGVAIRTARSASTAEGFGLAAGLAGALVGLLVAQVYSSLLIRGTGLVIGLIFALIAVLGSQEEVDRETQPAASSP</sequence>
<evidence type="ECO:0000256" key="1">
    <source>
        <dbReference type="SAM" id="Phobius"/>
    </source>
</evidence>
<dbReference type="EMBL" id="LIZY01000007">
    <property type="protein sequence ID" value="KPJ64783.1"/>
    <property type="molecule type" value="Genomic_DNA"/>
</dbReference>
<feature type="transmembrane region" description="Helical" evidence="1">
    <location>
        <begin position="339"/>
        <end position="358"/>
    </location>
</feature>
<feature type="transmembrane region" description="Helical" evidence="1">
    <location>
        <begin position="36"/>
        <end position="55"/>
    </location>
</feature>
<keyword evidence="1" id="KW-0472">Membrane</keyword>
<protein>
    <recommendedName>
        <fullName evidence="4">O-antigen polymerase</fullName>
    </recommendedName>
</protein>
<name>A0A0S7XR82_9BACT</name>
<feature type="transmembrane region" description="Helical" evidence="1">
    <location>
        <begin position="370"/>
        <end position="386"/>
    </location>
</feature>
<organism evidence="2 3">
    <name type="scientific">candidate division KD3-62 bacterium DG_56</name>
    <dbReference type="NCBI Taxonomy" id="1704032"/>
    <lineage>
        <taxon>Bacteria</taxon>
        <taxon>candidate division KD3-62</taxon>
    </lineage>
</organism>
<comment type="caution">
    <text evidence="2">The sequence shown here is derived from an EMBL/GenBank/DDBJ whole genome shotgun (WGS) entry which is preliminary data.</text>
</comment>